<dbReference type="PANTHER" id="PTHR43280">
    <property type="entry name" value="ARAC-FAMILY TRANSCRIPTIONAL REGULATOR"/>
    <property type="match status" value="1"/>
</dbReference>
<organism evidence="6 7">
    <name type="scientific">Paenibacillus allorhizoplanae</name>
    <dbReference type="NCBI Taxonomy" id="2905648"/>
    <lineage>
        <taxon>Bacteria</taxon>
        <taxon>Bacillati</taxon>
        <taxon>Bacillota</taxon>
        <taxon>Bacilli</taxon>
        <taxon>Bacillales</taxon>
        <taxon>Paenibacillaceae</taxon>
        <taxon>Paenibacillus</taxon>
    </lineage>
</organism>
<keyword evidence="7" id="KW-1185">Reference proteome</keyword>
<dbReference type="SUPFAM" id="SSF46689">
    <property type="entry name" value="Homeodomain-like"/>
    <property type="match status" value="1"/>
</dbReference>
<evidence type="ECO:0000256" key="4">
    <source>
        <dbReference type="SAM" id="Phobius"/>
    </source>
</evidence>
<evidence type="ECO:0000313" key="7">
    <source>
        <dbReference type="Proteomes" id="UP000838821"/>
    </source>
</evidence>
<dbReference type="EMBL" id="CAKMMW010000027">
    <property type="protein sequence ID" value="CAH1226779.1"/>
    <property type="molecule type" value="Genomic_DNA"/>
</dbReference>
<feature type="transmembrane region" description="Helical" evidence="4">
    <location>
        <begin position="269"/>
        <end position="287"/>
    </location>
</feature>
<dbReference type="PANTHER" id="PTHR43280:SF28">
    <property type="entry name" value="HTH-TYPE TRANSCRIPTIONAL ACTIVATOR RHAS"/>
    <property type="match status" value="1"/>
</dbReference>
<keyword evidence="2" id="KW-0238">DNA-binding</keyword>
<keyword evidence="4" id="KW-0812">Transmembrane</keyword>
<keyword evidence="4" id="KW-1133">Transmembrane helix</keyword>
<dbReference type="Gene3D" id="1.10.10.60">
    <property type="entry name" value="Homeodomain-like"/>
    <property type="match status" value="2"/>
</dbReference>
<dbReference type="RefSeq" id="WP_236292139.1">
    <property type="nucleotide sequence ID" value="NZ_CAKMMW010000027.1"/>
</dbReference>
<feature type="transmembrane region" description="Helical" evidence="4">
    <location>
        <begin position="16"/>
        <end position="38"/>
    </location>
</feature>
<dbReference type="SMART" id="SM00342">
    <property type="entry name" value="HTH_ARAC"/>
    <property type="match status" value="1"/>
</dbReference>
<dbReference type="Proteomes" id="UP000838821">
    <property type="component" value="Unassembled WGS sequence"/>
</dbReference>
<evidence type="ECO:0000256" key="3">
    <source>
        <dbReference type="ARBA" id="ARBA00023163"/>
    </source>
</evidence>
<evidence type="ECO:0000256" key="1">
    <source>
        <dbReference type="ARBA" id="ARBA00023015"/>
    </source>
</evidence>
<protein>
    <submittedName>
        <fullName evidence="6">HTH-type transcriptional activator RhaS</fullName>
    </submittedName>
</protein>
<name>A0ABN8H8E1_9BACL</name>
<evidence type="ECO:0000259" key="5">
    <source>
        <dbReference type="PROSITE" id="PS01124"/>
    </source>
</evidence>
<proteinExistence type="predicted"/>
<dbReference type="Pfam" id="PF12833">
    <property type="entry name" value="HTH_18"/>
    <property type="match status" value="1"/>
</dbReference>
<dbReference type="InterPro" id="IPR018060">
    <property type="entry name" value="HTH_AraC"/>
</dbReference>
<accession>A0ABN8H8E1</accession>
<keyword evidence="1" id="KW-0805">Transcription regulation</keyword>
<evidence type="ECO:0000313" key="6">
    <source>
        <dbReference type="EMBL" id="CAH1226779.1"/>
    </source>
</evidence>
<dbReference type="InterPro" id="IPR009057">
    <property type="entry name" value="Homeodomain-like_sf"/>
</dbReference>
<dbReference type="PROSITE" id="PS01124">
    <property type="entry name" value="HTH_ARAC_FAMILY_2"/>
    <property type="match status" value="1"/>
</dbReference>
<evidence type="ECO:0000256" key="2">
    <source>
        <dbReference type="ARBA" id="ARBA00023125"/>
    </source>
</evidence>
<comment type="caution">
    <text evidence="6">The sequence shown here is derived from an EMBL/GenBank/DDBJ whole genome shotgun (WGS) entry which is preliminary data.</text>
</comment>
<gene>
    <name evidence="6" type="primary">rhaS_38</name>
    <name evidence="6" type="ORF">PAECIP111891_05995</name>
</gene>
<feature type="domain" description="HTH araC/xylS-type" evidence="5">
    <location>
        <begin position="647"/>
        <end position="746"/>
    </location>
</feature>
<sequence>MMKNISLNKTWFRRLLFSYVTIFLFIVPLLMFILLMAFSELSRKTAVESNKIFTKQVLQSIDNQMKLIDNTITNEIASDDDMLSAFFNPALREDRFYSGYLSSVKVKSLMATMPLIDSIYLYRLSDDTVQTPYSVSKLAAFNDKQLIVEALKQSGLNQQWTDVRKGYTEQGEPTEFVSLVRYVPLNSGNDGLIVVNVQIQAVARFVQTLTTENSNHLSLYDREGTPIYGGIHGNDSLMTKMHSDYSEWDIFSSVANGNLFRLVSAISKYWIFVCAIFFSIGVIWIVVVTRRNYKPVETIIQRIQLFSQQKSAELFRKGNQDEFKFIDTALVNLMERSNAYQKQHEEDLVFKRKHFFFEWLDGNRPLKVEEWQQEMESLGMPSNFDSLCVSVLEINKYSKFANLYSDHDQNLLKFVLCSVVKEIAFGRNVTIWTEWTSKDQLTLLHLVQKVPPESTPEQIASDIANDMMQWVKTYLDFNITMGIGSAVDRIELVHYAYVEALEALQYKPTLGEDRVICYWQIKPESKQQSLDLLEYIRAIAFSLRTGEGDWQVSFAQLFDGIRAGLYVRKELDNLMSYMIFFLDKEFTDLPAGVQKLGADGLKDKLQKVVDDWDTVDELQDMLRNVLTKTTEAMATLREMSSNHILIRKIKLYMEEHYQNPDLSLLHLSEVFHVHLKSISRTFKEEIGENFIDYLTRIRTEHAKELLVQTEHSIQEITVRIGYLHPNTFIRSFKKLVGQTPGDFRKTAQVKS</sequence>
<keyword evidence="4" id="KW-0472">Membrane</keyword>
<keyword evidence="3" id="KW-0804">Transcription</keyword>
<reference evidence="6" key="1">
    <citation type="submission" date="2022-01" db="EMBL/GenBank/DDBJ databases">
        <authorList>
            <person name="Criscuolo A."/>
        </authorList>
    </citation>
    <scope>NUCLEOTIDE SEQUENCE</scope>
    <source>
        <strain evidence="6">CIP111891</strain>
    </source>
</reference>